<feature type="domain" description="TF-B3" evidence="7">
    <location>
        <begin position="190"/>
        <end position="283"/>
    </location>
</feature>
<evidence type="ECO:0000256" key="5">
    <source>
        <dbReference type="ARBA" id="ARBA00023242"/>
    </source>
</evidence>
<gene>
    <name evidence="8" type="ORF">RND71_036650</name>
</gene>
<dbReference type="SUPFAM" id="SSF101936">
    <property type="entry name" value="DNA-binding pseudobarrel domain"/>
    <property type="match status" value="2"/>
</dbReference>
<dbReference type="InterPro" id="IPR015300">
    <property type="entry name" value="DNA-bd_pseudobarrel_sf"/>
</dbReference>
<keyword evidence="2" id="KW-0805">Transcription regulation</keyword>
<dbReference type="Proteomes" id="UP001291623">
    <property type="component" value="Unassembled WGS sequence"/>
</dbReference>
<keyword evidence="3" id="KW-0238">DNA-binding</keyword>
<reference evidence="8" key="1">
    <citation type="submission" date="2023-12" db="EMBL/GenBank/DDBJ databases">
        <title>Genome assembly of Anisodus tanguticus.</title>
        <authorList>
            <person name="Wang Y.-J."/>
        </authorList>
    </citation>
    <scope>NUCLEOTIDE SEQUENCE</scope>
    <source>
        <strain evidence="8">KB-2021</strain>
        <tissue evidence="8">Leaf</tissue>
    </source>
</reference>
<protein>
    <recommendedName>
        <fullName evidence="7">TF-B3 domain-containing protein</fullName>
    </recommendedName>
</protein>
<evidence type="ECO:0000256" key="2">
    <source>
        <dbReference type="ARBA" id="ARBA00023015"/>
    </source>
</evidence>
<dbReference type="CDD" id="cd10017">
    <property type="entry name" value="B3_DNA"/>
    <property type="match status" value="2"/>
</dbReference>
<feature type="domain" description="TF-B3" evidence="7">
    <location>
        <begin position="7"/>
        <end position="97"/>
    </location>
</feature>
<keyword evidence="4" id="KW-0804">Transcription</keyword>
<name>A0AAE1UY34_9SOLA</name>
<dbReference type="Pfam" id="PF02362">
    <property type="entry name" value="B3"/>
    <property type="match status" value="2"/>
</dbReference>
<feature type="region of interest" description="Disordered" evidence="6">
    <location>
        <begin position="163"/>
        <end position="183"/>
    </location>
</feature>
<dbReference type="SMART" id="SM01019">
    <property type="entry name" value="B3"/>
    <property type="match status" value="2"/>
</dbReference>
<keyword evidence="9" id="KW-1185">Reference proteome</keyword>
<dbReference type="AlphaFoldDB" id="A0AAE1UY34"/>
<evidence type="ECO:0000256" key="3">
    <source>
        <dbReference type="ARBA" id="ARBA00023125"/>
    </source>
</evidence>
<evidence type="ECO:0000256" key="4">
    <source>
        <dbReference type="ARBA" id="ARBA00023163"/>
    </source>
</evidence>
<dbReference type="Gene3D" id="2.40.330.10">
    <property type="entry name" value="DNA-binding pseudobarrel domain"/>
    <property type="match status" value="2"/>
</dbReference>
<evidence type="ECO:0000313" key="8">
    <source>
        <dbReference type="EMBL" id="KAK4343556.1"/>
    </source>
</evidence>
<dbReference type="InterPro" id="IPR039218">
    <property type="entry name" value="REM_fam"/>
</dbReference>
<dbReference type="PROSITE" id="PS50863">
    <property type="entry name" value="B3"/>
    <property type="match status" value="2"/>
</dbReference>
<dbReference type="InterPro" id="IPR003340">
    <property type="entry name" value="B3_DNA-bd"/>
</dbReference>
<keyword evidence="5" id="KW-0539">Nucleus</keyword>
<comment type="caution">
    <text evidence="8">The sequence shown here is derived from an EMBL/GenBank/DDBJ whole genome shotgun (WGS) entry which is preliminary data.</text>
</comment>
<dbReference type="GO" id="GO:0005634">
    <property type="term" value="C:nucleus"/>
    <property type="evidence" value="ECO:0007669"/>
    <property type="project" value="UniProtKB-SubCell"/>
</dbReference>
<evidence type="ECO:0000256" key="6">
    <source>
        <dbReference type="SAM" id="MobiDB-lite"/>
    </source>
</evidence>
<dbReference type="PANTHER" id="PTHR31674">
    <property type="entry name" value="B3 DOMAIN-CONTAINING PROTEIN REM-LIKE 3-RELATED"/>
    <property type="match status" value="1"/>
</dbReference>
<sequence length="283" mass="32551">MKVPPKKPHFFKPILPGFKHGLKIPIGFLKYLKGEDQYEHAILRSADKKWLVKVNGRRFEEGNWEEFVEQHNLQLGDILVFKHEGNMEFEVSIFNSNHCNREYAESLHEEETAKKFDLEDLRGNVSLQAKGKKKTDLDTDRVSTQDLRGNAFLQSEGKKTNLHARRVSTEGVRMETSDITAPTSAKANPPFVSTIYPYSISRCYFCLPIAFAKSNGLMDRREMILTDEKQRSWSVPIKPRGRRFAITRGLQQFMKAYGVQVGDTYKFELINNGTIPVAYFHCA</sequence>
<comment type="subcellular location">
    <subcellularLocation>
        <location evidence="1">Nucleus</location>
    </subcellularLocation>
</comment>
<dbReference type="PANTHER" id="PTHR31674:SF83">
    <property type="entry name" value="B3 DOMAIN-CONTAINING PROTEIN REM10-LIKE"/>
    <property type="match status" value="1"/>
</dbReference>
<dbReference type="EMBL" id="JAVYJV010000020">
    <property type="protein sequence ID" value="KAK4343556.1"/>
    <property type="molecule type" value="Genomic_DNA"/>
</dbReference>
<evidence type="ECO:0000313" key="9">
    <source>
        <dbReference type="Proteomes" id="UP001291623"/>
    </source>
</evidence>
<dbReference type="GO" id="GO:0003677">
    <property type="term" value="F:DNA binding"/>
    <property type="evidence" value="ECO:0007669"/>
    <property type="project" value="UniProtKB-KW"/>
</dbReference>
<evidence type="ECO:0000259" key="7">
    <source>
        <dbReference type="PROSITE" id="PS50863"/>
    </source>
</evidence>
<evidence type="ECO:0000256" key="1">
    <source>
        <dbReference type="ARBA" id="ARBA00004123"/>
    </source>
</evidence>
<organism evidence="8 9">
    <name type="scientific">Anisodus tanguticus</name>
    <dbReference type="NCBI Taxonomy" id="243964"/>
    <lineage>
        <taxon>Eukaryota</taxon>
        <taxon>Viridiplantae</taxon>
        <taxon>Streptophyta</taxon>
        <taxon>Embryophyta</taxon>
        <taxon>Tracheophyta</taxon>
        <taxon>Spermatophyta</taxon>
        <taxon>Magnoliopsida</taxon>
        <taxon>eudicotyledons</taxon>
        <taxon>Gunneridae</taxon>
        <taxon>Pentapetalae</taxon>
        <taxon>asterids</taxon>
        <taxon>lamiids</taxon>
        <taxon>Solanales</taxon>
        <taxon>Solanaceae</taxon>
        <taxon>Solanoideae</taxon>
        <taxon>Hyoscyameae</taxon>
        <taxon>Anisodus</taxon>
    </lineage>
</organism>
<proteinExistence type="predicted"/>
<accession>A0AAE1UY34</accession>